<dbReference type="GO" id="GO:0004467">
    <property type="term" value="F:long-chain fatty acid-CoA ligase activity"/>
    <property type="evidence" value="ECO:0007669"/>
    <property type="project" value="TreeGrafter"/>
</dbReference>
<dbReference type="InterPro" id="IPR020845">
    <property type="entry name" value="AMP-binding_CS"/>
</dbReference>
<dbReference type="KEGG" id="fer:FNB15_03525"/>
<dbReference type="AlphaFoldDB" id="A0A516GY39"/>
<evidence type="ECO:0000256" key="2">
    <source>
        <dbReference type="ARBA" id="ARBA00022832"/>
    </source>
</evidence>
<dbReference type="PANTHER" id="PTHR43272">
    <property type="entry name" value="LONG-CHAIN-FATTY-ACID--COA LIGASE"/>
    <property type="match status" value="1"/>
</dbReference>
<dbReference type="InterPro" id="IPR042099">
    <property type="entry name" value="ANL_N_sf"/>
</dbReference>
<evidence type="ECO:0000256" key="3">
    <source>
        <dbReference type="ARBA" id="ARBA00023098"/>
    </source>
</evidence>
<evidence type="ECO:0000313" key="6">
    <source>
        <dbReference type="Proteomes" id="UP000317496"/>
    </source>
</evidence>
<name>A0A516GY39_9PROT</name>
<keyword evidence="2" id="KW-0276">Fatty acid metabolism</keyword>
<dbReference type="Pfam" id="PF23562">
    <property type="entry name" value="AMP-binding_C_3"/>
    <property type="match status" value="1"/>
</dbReference>
<gene>
    <name evidence="5" type="ORF">FNB15_03525</name>
</gene>
<dbReference type="OrthoDB" id="9803968at2"/>
<dbReference type="Proteomes" id="UP000317496">
    <property type="component" value="Chromosome"/>
</dbReference>
<feature type="domain" description="AMP-dependent synthetase/ligase" evidence="4">
    <location>
        <begin position="18"/>
        <end position="431"/>
    </location>
</feature>
<sequence length="606" mass="67221">MQAAPDSSFKTLPHHLLHWAQAKPNAVALRQKREGIWQPLTWKEYAETARNFGAGLIELGLAEGEAVAILSENRQEWVLAQLGAGMVRAVTAGVYPTSPANEVQYLLQLSEAPVVVCEDQEQVDKVLAVREHLPHLRHIIVIDPRGLRRYDNAGLHYFDQVVELGKARNSADPDALAHRLSHQQPDDVALVVFTSGSTGKPKAALLTWRSLNAGSISLNSALRQSDNDQLVSYLPLCHVAEQMFSVQIPLKTASVVNFAESLRTVQQDLREIAPQVFFGVPRIWEKFHAGIQTKVREAGGFREWVYNAAMRSISGFATKPRSTWSLSQRLIWTFWYFAVIRAVLNFIGLRDCRIAVSAGAPITPEILAFFRAIGVPVREAYGMTESSGPSTIQLETSPIGTVGPALPGYEVQLGPDGEILMRGGAVFRGYFRNPEATGEAISTEGWLHSGDIGEWVDASSGRELRIIDRKKDIMITAGGKNITPSEIENALRFSAYIKEAIVIADRRRFVSALIQIDYDAVSKWAEDSGITYTTFRSLAENEGVQALIQGEIDKVNQKMPQVQNVRKFHLLVKELDHDDGEVTATMKVRRKIVAEKYSDVIEALYA</sequence>
<reference evidence="5 6" key="1">
    <citation type="submission" date="2019-07" db="EMBL/GenBank/DDBJ databases">
        <title>Genome sequencing for Ferrovibrio sp. K5.</title>
        <authorList>
            <person name="Park S.-J."/>
        </authorList>
    </citation>
    <scope>NUCLEOTIDE SEQUENCE [LARGE SCALE GENOMIC DNA]</scope>
    <source>
        <strain evidence="5 6">K5</strain>
    </source>
</reference>
<keyword evidence="3" id="KW-0443">Lipid metabolism</keyword>
<dbReference type="EMBL" id="CP041636">
    <property type="protein sequence ID" value="QDO96405.1"/>
    <property type="molecule type" value="Genomic_DNA"/>
</dbReference>
<dbReference type="SUPFAM" id="SSF56801">
    <property type="entry name" value="Acetyl-CoA synthetase-like"/>
    <property type="match status" value="1"/>
</dbReference>
<accession>A0A516GY39</accession>
<evidence type="ECO:0000313" key="5">
    <source>
        <dbReference type="EMBL" id="QDO96405.1"/>
    </source>
</evidence>
<keyword evidence="6" id="KW-1185">Reference proteome</keyword>
<dbReference type="InterPro" id="IPR000873">
    <property type="entry name" value="AMP-dep_synth/lig_dom"/>
</dbReference>
<dbReference type="PANTHER" id="PTHR43272:SF32">
    <property type="entry name" value="AMP-DEPENDENT SYNTHETASE_LIGASE DOMAIN-CONTAINING PROTEIN"/>
    <property type="match status" value="1"/>
</dbReference>
<organism evidence="5 6">
    <name type="scientific">Ferrovibrio terrae</name>
    <dbReference type="NCBI Taxonomy" id="2594003"/>
    <lineage>
        <taxon>Bacteria</taxon>
        <taxon>Pseudomonadati</taxon>
        <taxon>Pseudomonadota</taxon>
        <taxon>Alphaproteobacteria</taxon>
        <taxon>Rhodospirillales</taxon>
        <taxon>Rhodospirillaceae</taxon>
        <taxon>Ferrovibrio</taxon>
    </lineage>
</organism>
<dbReference type="PROSITE" id="PS00455">
    <property type="entry name" value="AMP_BINDING"/>
    <property type="match status" value="1"/>
</dbReference>
<dbReference type="GO" id="GO:0016020">
    <property type="term" value="C:membrane"/>
    <property type="evidence" value="ECO:0007669"/>
    <property type="project" value="TreeGrafter"/>
</dbReference>
<dbReference type="RefSeq" id="WP_144067386.1">
    <property type="nucleotide sequence ID" value="NZ_CP041636.1"/>
</dbReference>
<proteinExistence type="predicted"/>
<dbReference type="Gene3D" id="3.40.50.12780">
    <property type="entry name" value="N-terminal domain of ligase-like"/>
    <property type="match status" value="1"/>
</dbReference>
<evidence type="ECO:0000259" key="4">
    <source>
        <dbReference type="Pfam" id="PF00501"/>
    </source>
</evidence>
<dbReference type="Pfam" id="PF00501">
    <property type="entry name" value="AMP-binding"/>
    <property type="match status" value="1"/>
</dbReference>
<keyword evidence="1 5" id="KW-0436">Ligase</keyword>
<protein>
    <submittedName>
        <fullName evidence="5">Long-chain fatty acid--CoA ligase</fullName>
    </submittedName>
</protein>
<evidence type="ECO:0000256" key="1">
    <source>
        <dbReference type="ARBA" id="ARBA00022598"/>
    </source>
</evidence>